<evidence type="ECO:0000256" key="2">
    <source>
        <dbReference type="ARBA" id="ARBA00022741"/>
    </source>
</evidence>
<accession>A0AAW1TPF9</accession>
<evidence type="ECO:0000313" key="8">
    <source>
        <dbReference type="Proteomes" id="UP001431783"/>
    </source>
</evidence>
<dbReference type="Pfam" id="PF07700">
    <property type="entry name" value="HNOB"/>
    <property type="match status" value="1"/>
</dbReference>
<dbReference type="Proteomes" id="UP001431783">
    <property type="component" value="Unassembled WGS sequence"/>
</dbReference>
<evidence type="ECO:0000259" key="6">
    <source>
        <dbReference type="Pfam" id="PF07701"/>
    </source>
</evidence>
<evidence type="ECO:0000256" key="4">
    <source>
        <dbReference type="SAM" id="Phobius"/>
    </source>
</evidence>
<keyword evidence="4" id="KW-0472">Membrane</keyword>
<dbReference type="InterPro" id="IPR038158">
    <property type="entry name" value="H-NOX_domain_sf"/>
</dbReference>
<keyword evidence="8" id="KW-1185">Reference proteome</keyword>
<dbReference type="InterPro" id="IPR011645">
    <property type="entry name" value="HNOB_dom_associated"/>
</dbReference>
<keyword evidence="2" id="KW-0547">Nucleotide-binding</keyword>
<dbReference type="GO" id="GO:0000166">
    <property type="term" value="F:nucleotide binding"/>
    <property type="evidence" value="ECO:0007669"/>
    <property type="project" value="UniProtKB-KW"/>
</dbReference>
<evidence type="ECO:0000259" key="5">
    <source>
        <dbReference type="Pfam" id="PF07700"/>
    </source>
</evidence>
<dbReference type="InterPro" id="IPR042463">
    <property type="entry name" value="HNOB_dom_associated_sf"/>
</dbReference>
<comment type="caution">
    <text evidence="7">The sequence shown here is derived from an EMBL/GenBank/DDBJ whole genome shotgun (WGS) entry which is preliminary data.</text>
</comment>
<feature type="domain" description="Heme NO-binding" evidence="5">
    <location>
        <begin position="67"/>
        <end position="185"/>
    </location>
</feature>
<dbReference type="EC" id="4.6.1.2" evidence="1"/>
<proteinExistence type="predicted"/>
<dbReference type="GO" id="GO:0020037">
    <property type="term" value="F:heme binding"/>
    <property type="evidence" value="ECO:0007669"/>
    <property type="project" value="InterPro"/>
</dbReference>
<dbReference type="Gene3D" id="3.30.450.260">
    <property type="entry name" value="Haem NO binding associated domain"/>
    <property type="match status" value="1"/>
</dbReference>
<dbReference type="GO" id="GO:0008074">
    <property type="term" value="C:guanylate cyclase complex, soluble"/>
    <property type="evidence" value="ECO:0007669"/>
    <property type="project" value="TreeGrafter"/>
</dbReference>
<gene>
    <name evidence="7" type="ORF">WA026_016252</name>
</gene>
<dbReference type="AlphaFoldDB" id="A0AAW1TPF9"/>
<dbReference type="GO" id="GO:0070482">
    <property type="term" value="P:response to oxygen levels"/>
    <property type="evidence" value="ECO:0007669"/>
    <property type="project" value="TreeGrafter"/>
</dbReference>
<dbReference type="EMBL" id="JARQZJ010000009">
    <property type="protein sequence ID" value="KAK9872198.1"/>
    <property type="molecule type" value="Genomic_DNA"/>
</dbReference>
<evidence type="ECO:0000256" key="1">
    <source>
        <dbReference type="ARBA" id="ARBA00012202"/>
    </source>
</evidence>
<name>A0AAW1TPF9_9CUCU</name>
<keyword evidence="4" id="KW-0812">Transmembrane</keyword>
<dbReference type="PANTHER" id="PTHR45655:SF6">
    <property type="entry name" value="HEAD-SPECIFIC GUANYLATE CYCLASE"/>
    <property type="match status" value="1"/>
</dbReference>
<dbReference type="InterPro" id="IPR024096">
    <property type="entry name" value="NO_sig/Golgi_transp_ligand-bd"/>
</dbReference>
<organism evidence="7 8">
    <name type="scientific">Henosepilachna vigintioctopunctata</name>
    <dbReference type="NCBI Taxonomy" id="420089"/>
    <lineage>
        <taxon>Eukaryota</taxon>
        <taxon>Metazoa</taxon>
        <taxon>Ecdysozoa</taxon>
        <taxon>Arthropoda</taxon>
        <taxon>Hexapoda</taxon>
        <taxon>Insecta</taxon>
        <taxon>Pterygota</taxon>
        <taxon>Neoptera</taxon>
        <taxon>Endopterygota</taxon>
        <taxon>Coleoptera</taxon>
        <taxon>Polyphaga</taxon>
        <taxon>Cucujiformia</taxon>
        <taxon>Coccinelloidea</taxon>
        <taxon>Coccinellidae</taxon>
        <taxon>Epilachninae</taxon>
        <taxon>Epilachnini</taxon>
        <taxon>Henosepilachna</taxon>
    </lineage>
</organism>
<evidence type="ECO:0000313" key="7">
    <source>
        <dbReference type="EMBL" id="KAK9872198.1"/>
    </source>
</evidence>
<dbReference type="Pfam" id="PF07701">
    <property type="entry name" value="HNOBA"/>
    <property type="match status" value="1"/>
</dbReference>
<protein>
    <recommendedName>
        <fullName evidence="1">guanylate cyclase</fullName>
        <ecNumber evidence="1">4.6.1.2</ecNumber>
    </recommendedName>
</protein>
<evidence type="ECO:0000256" key="3">
    <source>
        <dbReference type="ARBA" id="ARBA00023293"/>
    </source>
</evidence>
<feature type="transmembrane region" description="Helical" evidence="4">
    <location>
        <begin position="257"/>
        <end position="277"/>
    </location>
</feature>
<reference evidence="7 8" key="1">
    <citation type="submission" date="2023-03" db="EMBL/GenBank/DDBJ databases">
        <title>Genome insight into feeding habits of ladybird beetles.</title>
        <authorList>
            <person name="Li H.-S."/>
            <person name="Huang Y.-H."/>
            <person name="Pang H."/>
        </authorList>
    </citation>
    <scope>NUCLEOTIDE SEQUENCE [LARGE SCALE GENOMIC DNA]</scope>
    <source>
        <strain evidence="7">SYSU_2023b</strain>
        <tissue evidence="7">Whole body</tissue>
    </source>
</reference>
<dbReference type="GO" id="GO:0004383">
    <property type="term" value="F:guanylate cyclase activity"/>
    <property type="evidence" value="ECO:0007669"/>
    <property type="project" value="UniProtKB-EC"/>
</dbReference>
<dbReference type="PANTHER" id="PTHR45655">
    <property type="entry name" value="GUANYLATE CYCLASE SOLUBLE SUBUNIT BETA-2"/>
    <property type="match status" value="1"/>
</dbReference>
<keyword evidence="3" id="KW-0141">cGMP biosynthesis</keyword>
<dbReference type="InterPro" id="IPR011644">
    <property type="entry name" value="Heme_NO-bd"/>
</dbReference>
<keyword evidence="4" id="KW-1133">Transmembrane helix</keyword>
<dbReference type="GO" id="GO:0019934">
    <property type="term" value="P:cGMP-mediated signaling"/>
    <property type="evidence" value="ECO:0007669"/>
    <property type="project" value="TreeGrafter"/>
</dbReference>
<sequence length="352" mass="40508">MLQVTYLKRNHLEPPAFDSEAISLSQFSEELNKQKITEDKRTRKSLQHRNNLPSDVTECSHYAYLDDLYDFVSCDESTDEKEFFAKLGRELIRTSCTGCMEKAFRCLGGDLKEFLTTLDGVHDVLKYQENSQGQYSHESEAFICTLSDDTLQLDFSTDRSAIAYLLVGSLKEIAELLYETETEIEFKRNPYDERTFSFEIRPTIKMAARGSKVWKRHPIVPLTRNDELQVDVATFCKAFPWHFVIDRKLELVQLGSGFMQIFGALLASLGTAVAIYFEFRRPRSITLSFTDIVKRANTPFVLAIRKLYAHKSFPAEVSTSYSIYYLLSERAAFTNNLKFILCVSSLLRRNSL</sequence>
<feature type="domain" description="Haem NO binding associated" evidence="6">
    <location>
        <begin position="229"/>
        <end position="310"/>
    </location>
</feature>
<dbReference type="SUPFAM" id="SSF111126">
    <property type="entry name" value="Ligand-binding domain in the NO signalling and Golgi transport"/>
    <property type="match status" value="1"/>
</dbReference>
<dbReference type="Gene3D" id="3.90.1520.10">
    <property type="entry name" value="H-NOX domain"/>
    <property type="match status" value="1"/>
</dbReference>